<name>S3HU36_9HYPH</name>
<organism evidence="1 2">
    <name type="scientific">Rhizobium grahamii CCGE 502</name>
    <dbReference type="NCBI Taxonomy" id="990285"/>
    <lineage>
        <taxon>Bacteria</taxon>
        <taxon>Pseudomonadati</taxon>
        <taxon>Pseudomonadota</taxon>
        <taxon>Alphaproteobacteria</taxon>
        <taxon>Hyphomicrobiales</taxon>
        <taxon>Rhizobiaceae</taxon>
        <taxon>Rhizobium/Agrobacterium group</taxon>
        <taxon>Rhizobium</taxon>
    </lineage>
</organism>
<sequence length="73" mass="8165">MIIISASTTKILLVVQDSSGKRARQVWAALLQENRKPGAERHSVTEATGIRVTYWCMVQEPTDGNPVQRTEKI</sequence>
<dbReference type="AlphaFoldDB" id="S3HU36"/>
<comment type="caution">
    <text evidence="1">The sequence shown here is derived from an EMBL/GenBank/DDBJ whole genome shotgun (WGS) entry which is preliminary data.</text>
</comment>
<protein>
    <submittedName>
        <fullName evidence="1">Uncharacterized protein</fullName>
    </submittedName>
</protein>
<proteinExistence type="predicted"/>
<gene>
    <name evidence="1" type="ORF">RGCCGE502_18595</name>
</gene>
<dbReference type="HOGENOM" id="CLU_2702248_0_0_5"/>
<dbReference type="Proteomes" id="UP000014411">
    <property type="component" value="Unassembled WGS sequence"/>
</dbReference>
<keyword evidence="2" id="KW-1185">Reference proteome</keyword>
<evidence type="ECO:0000313" key="1">
    <source>
        <dbReference type="EMBL" id="EPE96671.1"/>
    </source>
</evidence>
<reference evidence="1 2" key="1">
    <citation type="journal article" date="2012" name="J. Bacteriol.">
        <title>Genome sequence of Rhizobium grahamii CCGE502, a broad-host-range symbiont with low nodulation competitiveness in Phaseolus vulgaris.</title>
        <authorList>
            <person name="Althabegoiti M.J."/>
            <person name="Lozano L."/>
            <person name="Torres-Tejerizo G."/>
            <person name="Ormeno-Orrillo E."/>
            <person name="Rogel M.A."/>
            <person name="Gonzalez V."/>
            <person name="Martinez-Romero E."/>
        </authorList>
    </citation>
    <scope>NUCLEOTIDE SEQUENCE [LARGE SCALE GENOMIC DNA]</scope>
    <source>
        <strain evidence="1 2">CCGE 502</strain>
    </source>
</reference>
<accession>S3HU36</accession>
<evidence type="ECO:0000313" key="2">
    <source>
        <dbReference type="Proteomes" id="UP000014411"/>
    </source>
</evidence>
<dbReference type="EMBL" id="AEYE02000022">
    <property type="protein sequence ID" value="EPE96671.1"/>
    <property type="molecule type" value="Genomic_DNA"/>
</dbReference>